<comment type="similarity">
    <text evidence="3 9">Belongs to the class-II pyridoxal-phosphate-dependent aminotransferase family. BioF subfamily.</text>
</comment>
<feature type="binding site" evidence="9">
    <location>
        <position position="23"/>
    </location>
    <ligand>
        <name>substrate</name>
    </ligand>
</feature>
<feature type="binding site" evidence="9">
    <location>
        <begin position="110"/>
        <end position="111"/>
    </location>
    <ligand>
        <name>pyridoxal 5'-phosphate</name>
        <dbReference type="ChEBI" id="CHEBI:597326"/>
    </ligand>
</feature>
<evidence type="ECO:0000256" key="9">
    <source>
        <dbReference type="HAMAP-Rule" id="MF_01693"/>
    </source>
</evidence>
<comment type="function">
    <text evidence="9">Catalyzes the decarboxylative condensation of pimeloyl-[acyl-carrier protein] and L-alanine to produce 8-amino-7-oxononanoate (AON), [acyl-carrier protein], and carbon dioxide.</text>
</comment>
<dbReference type="UniPathway" id="UPA00078"/>
<reference evidence="12 13" key="1">
    <citation type="submission" date="2015-04" db="EMBL/GenBank/DDBJ databases">
        <title>Complete Sequence for the Genome of the Thioalkalivibrio versutus D301.</title>
        <authorList>
            <person name="Mu T."/>
            <person name="Zhou J."/>
            <person name="Xu X."/>
        </authorList>
    </citation>
    <scope>NUCLEOTIDE SEQUENCE [LARGE SCALE GENOMIC DNA]</scope>
    <source>
        <strain evidence="12 13">D301</strain>
    </source>
</reference>
<evidence type="ECO:0000256" key="5">
    <source>
        <dbReference type="ARBA" id="ARBA00022679"/>
    </source>
</evidence>
<dbReference type="PATRIC" id="fig|106634.4.peg.2518"/>
<dbReference type="InterPro" id="IPR004723">
    <property type="entry name" value="AONS_Archaea/Proteobacteria"/>
</dbReference>
<dbReference type="NCBIfam" id="TIGR00858">
    <property type="entry name" value="bioF"/>
    <property type="match status" value="1"/>
</dbReference>
<gene>
    <name evidence="9" type="primary">bioF</name>
    <name evidence="12" type="ORF">TVD_12355</name>
</gene>
<dbReference type="PANTHER" id="PTHR13693">
    <property type="entry name" value="CLASS II AMINOTRANSFERASE/8-AMINO-7-OXONONANOATE SYNTHASE"/>
    <property type="match status" value="1"/>
</dbReference>
<feature type="binding site" evidence="9">
    <location>
        <position position="182"/>
    </location>
    <ligand>
        <name>pyridoxal 5'-phosphate</name>
        <dbReference type="ChEBI" id="CHEBI:597326"/>
    </ligand>
</feature>
<evidence type="ECO:0000256" key="6">
    <source>
        <dbReference type="ARBA" id="ARBA00022756"/>
    </source>
</evidence>
<evidence type="ECO:0000313" key="13">
    <source>
        <dbReference type="Proteomes" id="UP000064201"/>
    </source>
</evidence>
<protein>
    <recommendedName>
        <fullName evidence="9">8-amino-7-oxononanoate synthase</fullName>
        <shortName evidence="9">AONS</shortName>
        <ecNumber evidence="9">2.3.1.47</ecNumber>
    </recommendedName>
    <alternativeName>
        <fullName evidence="9">7-keto-8-amino-pelargonic acid synthase</fullName>
        <shortName evidence="9">7-KAP synthase</shortName>
        <shortName evidence="9">KAPA synthase</shortName>
    </alternativeName>
    <alternativeName>
        <fullName evidence="9">8-amino-7-ketopelargonate synthase</fullName>
    </alternativeName>
</protein>
<keyword evidence="7 9" id="KW-0663">Pyridoxal phosphate</keyword>
<feature type="binding site" evidence="9">
    <location>
        <position position="356"/>
    </location>
    <ligand>
        <name>substrate</name>
    </ligand>
</feature>
<dbReference type="RefSeq" id="WP_047251717.1">
    <property type="nucleotide sequence ID" value="NZ_CP011367.1"/>
</dbReference>
<dbReference type="InterPro" id="IPR004839">
    <property type="entry name" value="Aminotransferase_I/II_large"/>
</dbReference>
<dbReference type="InterPro" id="IPR022834">
    <property type="entry name" value="AONS_Proteobacteria"/>
</dbReference>
<feature type="domain" description="Aminotransferase class I/classII large" evidence="11">
    <location>
        <begin position="43"/>
        <end position="384"/>
    </location>
</feature>
<feature type="binding site" evidence="9">
    <location>
        <position position="135"/>
    </location>
    <ligand>
        <name>substrate</name>
    </ligand>
</feature>
<comment type="catalytic activity">
    <reaction evidence="8 9">
        <text>6-carboxyhexanoyl-[ACP] + L-alanine + H(+) = (8S)-8-amino-7-oxononanoate + holo-[ACP] + CO2</text>
        <dbReference type="Rhea" id="RHEA:42288"/>
        <dbReference type="Rhea" id="RHEA-COMP:9685"/>
        <dbReference type="Rhea" id="RHEA-COMP:9955"/>
        <dbReference type="ChEBI" id="CHEBI:15378"/>
        <dbReference type="ChEBI" id="CHEBI:16526"/>
        <dbReference type="ChEBI" id="CHEBI:57972"/>
        <dbReference type="ChEBI" id="CHEBI:64479"/>
        <dbReference type="ChEBI" id="CHEBI:78846"/>
        <dbReference type="ChEBI" id="CHEBI:149468"/>
        <dbReference type="EC" id="2.3.1.47"/>
    </reaction>
</comment>
<dbReference type="InterPro" id="IPR050087">
    <property type="entry name" value="AON_synthase_class-II"/>
</dbReference>
<evidence type="ECO:0000313" key="12">
    <source>
        <dbReference type="EMBL" id="AKJ96096.1"/>
    </source>
</evidence>
<comment type="pathway">
    <text evidence="2 9">Cofactor biosynthesis; biotin biosynthesis.</text>
</comment>
<evidence type="ECO:0000256" key="1">
    <source>
        <dbReference type="ARBA" id="ARBA00001933"/>
    </source>
</evidence>
<keyword evidence="13" id="KW-1185">Reference proteome</keyword>
<feature type="binding site" evidence="9">
    <location>
        <position position="239"/>
    </location>
    <ligand>
        <name>pyridoxal 5'-phosphate</name>
        <dbReference type="ChEBI" id="CHEBI:597326"/>
    </ligand>
</feature>
<dbReference type="InterPro" id="IPR015421">
    <property type="entry name" value="PyrdxlP-dep_Trfase_major"/>
</dbReference>
<dbReference type="PANTHER" id="PTHR13693:SF100">
    <property type="entry name" value="8-AMINO-7-OXONONANOATE SYNTHASE"/>
    <property type="match status" value="1"/>
</dbReference>
<dbReference type="InterPro" id="IPR001917">
    <property type="entry name" value="Aminotrans_II_pyridoxalP_BS"/>
</dbReference>
<dbReference type="Gene3D" id="3.40.640.10">
    <property type="entry name" value="Type I PLP-dependent aspartate aminotransferase-like (Major domain)"/>
    <property type="match status" value="1"/>
</dbReference>
<keyword evidence="5 9" id="KW-0808">Transferase</keyword>
<dbReference type="Proteomes" id="UP000064201">
    <property type="component" value="Chromosome"/>
</dbReference>
<dbReference type="GO" id="GO:0008710">
    <property type="term" value="F:8-amino-7-oxononanoate synthase activity"/>
    <property type="evidence" value="ECO:0007669"/>
    <property type="project" value="UniProtKB-UniRule"/>
</dbReference>
<keyword evidence="6 9" id="KW-0093">Biotin biosynthesis</keyword>
<dbReference type="OrthoDB" id="9807157at2"/>
<dbReference type="KEGG" id="tvr:TVD_12355"/>
<dbReference type="CDD" id="cd06454">
    <property type="entry name" value="KBL_like"/>
    <property type="match status" value="1"/>
</dbReference>
<evidence type="ECO:0000256" key="3">
    <source>
        <dbReference type="ARBA" id="ARBA00010008"/>
    </source>
</evidence>
<dbReference type="EMBL" id="CP011367">
    <property type="protein sequence ID" value="AKJ96096.1"/>
    <property type="molecule type" value="Genomic_DNA"/>
</dbReference>
<dbReference type="InterPro" id="IPR015424">
    <property type="entry name" value="PyrdxlP-dep_Trfase"/>
</dbReference>
<name>A0A0G3GB89_9GAMM</name>
<dbReference type="InterPro" id="IPR015422">
    <property type="entry name" value="PyrdxlP-dep_Trfase_small"/>
</dbReference>
<feature type="modified residue" description="N6-(pyridoxal phosphate)lysine" evidence="9 10">
    <location>
        <position position="242"/>
    </location>
</feature>
<dbReference type="STRING" id="106634.TVD_12355"/>
<evidence type="ECO:0000256" key="7">
    <source>
        <dbReference type="ARBA" id="ARBA00022898"/>
    </source>
</evidence>
<comment type="subunit">
    <text evidence="4 9">Homodimer.</text>
</comment>
<dbReference type="PROSITE" id="PS00599">
    <property type="entry name" value="AA_TRANSFER_CLASS_2"/>
    <property type="match status" value="1"/>
</dbReference>
<proteinExistence type="inferred from homology"/>
<dbReference type="HAMAP" id="MF_01693">
    <property type="entry name" value="BioF_aminotrans_2"/>
    <property type="match status" value="1"/>
</dbReference>
<evidence type="ECO:0000256" key="10">
    <source>
        <dbReference type="PIRSR" id="PIRSR604723-51"/>
    </source>
</evidence>
<feature type="binding site" evidence="9">
    <location>
        <position position="210"/>
    </location>
    <ligand>
        <name>pyridoxal 5'-phosphate</name>
        <dbReference type="ChEBI" id="CHEBI:597326"/>
    </ligand>
</feature>
<evidence type="ECO:0000256" key="4">
    <source>
        <dbReference type="ARBA" id="ARBA00011738"/>
    </source>
</evidence>
<dbReference type="Pfam" id="PF00155">
    <property type="entry name" value="Aminotran_1_2"/>
    <property type="match status" value="1"/>
</dbReference>
<evidence type="ECO:0000259" key="11">
    <source>
        <dbReference type="Pfam" id="PF00155"/>
    </source>
</evidence>
<dbReference type="SUPFAM" id="SSF53383">
    <property type="entry name" value="PLP-dependent transferases"/>
    <property type="match status" value="1"/>
</dbReference>
<evidence type="ECO:0000256" key="8">
    <source>
        <dbReference type="ARBA" id="ARBA00047715"/>
    </source>
</evidence>
<dbReference type="Gene3D" id="3.90.1150.10">
    <property type="entry name" value="Aspartate Aminotransferase, domain 1"/>
    <property type="match status" value="1"/>
</dbReference>
<accession>A0A0G3GB89</accession>
<comment type="cofactor">
    <cofactor evidence="1 9 10">
        <name>pyridoxal 5'-phosphate</name>
        <dbReference type="ChEBI" id="CHEBI:597326"/>
    </cofactor>
</comment>
<sequence length="391" mass="41954">MSDSLDHYLEQRLSTVRDAGLWRRTRILDGPQRPEQVIDGHRVIAFCSNDYLGLAGDPAVAAAARKALDQYGVGAGAAHLINGHTRAHEELEQALAHFTGRARALVFSTGYMANLALVQALVGRHDTVFEDRLNHASLIDAVRLSGARSQRYRHAEPAHLRERLEKAPATGQRLIVTDGVFSMDGDIAPLPELAALAREYNAWLMVDDAHGLSVLGDTGGGSCQYFGLGSDDVPILMGTLGKGFGTAGAFVAGSERLIETLIQTARPYIYTTAMPAALAAATLASVHIAASAHDRREHLQNLLRRLGDGLDRLGLPHPPPLTPIQPVTLGTATRASAVAERLFEAGFLVPAIRPPTVPEGEARLRITLSAAHTQTQVDALLQALERALDQT</sequence>
<dbReference type="GO" id="GO:0030170">
    <property type="term" value="F:pyridoxal phosphate binding"/>
    <property type="evidence" value="ECO:0007669"/>
    <property type="project" value="UniProtKB-UniRule"/>
</dbReference>
<dbReference type="AlphaFoldDB" id="A0A0G3GB89"/>
<dbReference type="GO" id="GO:0009102">
    <property type="term" value="P:biotin biosynthetic process"/>
    <property type="evidence" value="ECO:0007669"/>
    <property type="project" value="UniProtKB-UniRule"/>
</dbReference>
<organism evidence="12 13">
    <name type="scientific">Thioalkalivibrio versutus</name>
    <dbReference type="NCBI Taxonomy" id="106634"/>
    <lineage>
        <taxon>Bacteria</taxon>
        <taxon>Pseudomonadati</taxon>
        <taxon>Pseudomonadota</taxon>
        <taxon>Gammaproteobacteria</taxon>
        <taxon>Chromatiales</taxon>
        <taxon>Ectothiorhodospiraceae</taxon>
        <taxon>Thioalkalivibrio</taxon>
    </lineage>
</organism>
<evidence type="ECO:0000256" key="2">
    <source>
        <dbReference type="ARBA" id="ARBA00004746"/>
    </source>
</evidence>
<dbReference type="EC" id="2.3.1.47" evidence="9"/>